<dbReference type="Gene3D" id="3.40.50.150">
    <property type="entry name" value="Vaccinia Virus protein VP39"/>
    <property type="match status" value="1"/>
</dbReference>
<dbReference type="PANTHER" id="PTHR30481">
    <property type="entry name" value="DNA ADENINE METHYLASE"/>
    <property type="match status" value="1"/>
</dbReference>
<dbReference type="GO" id="GO:0009307">
    <property type="term" value="P:DNA restriction-modification system"/>
    <property type="evidence" value="ECO:0007669"/>
    <property type="project" value="InterPro"/>
</dbReference>
<evidence type="ECO:0000256" key="4">
    <source>
        <dbReference type="ARBA" id="ARBA00022679"/>
    </source>
</evidence>
<gene>
    <name evidence="8" type="ORF">BEN51_10525</name>
</gene>
<dbReference type="InterPro" id="IPR012327">
    <property type="entry name" value="MeTrfase_D12"/>
</dbReference>
<name>A0A343JEE4_9CLOT</name>
<keyword evidence="9" id="KW-1185">Reference proteome</keyword>
<feature type="binding site" evidence="7">
    <location>
        <position position="15"/>
    </location>
    <ligand>
        <name>S-adenosyl-L-methionine</name>
        <dbReference type="ChEBI" id="CHEBI:59789"/>
    </ligand>
</feature>
<reference evidence="8 9" key="1">
    <citation type="submission" date="2016-08" db="EMBL/GenBank/DDBJ databases">
        <title>Complete Genome Sequence Of The Indigo Reducing Clostridium isatidis DSM15098.</title>
        <authorList>
            <person name="Little G.T."/>
            <person name="Minton N.P."/>
        </authorList>
    </citation>
    <scope>NUCLEOTIDE SEQUENCE [LARGE SCALE GENOMIC DNA]</scope>
    <source>
        <strain evidence="8 9">DSM 15098</strain>
    </source>
</reference>
<dbReference type="OrthoDB" id="9805629at2"/>
<dbReference type="EMBL" id="CP016786">
    <property type="protein sequence ID" value="ASW43902.1"/>
    <property type="molecule type" value="Genomic_DNA"/>
</dbReference>
<dbReference type="PRINTS" id="PR00505">
    <property type="entry name" value="D12N6MTFRASE"/>
</dbReference>
<keyword evidence="4" id="KW-0808">Transferase</keyword>
<accession>A0A343JEE4</accession>
<comment type="catalytic activity">
    <reaction evidence="6">
        <text>a 2'-deoxyadenosine in DNA + S-adenosyl-L-methionine = an N(6)-methyl-2'-deoxyadenosine in DNA + S-adenosyl-L-homocysteine + H(+)</text>
        <dbReference type="Rhea" id="RHEA:15197"/>
        <dbReference type="Rhea" id="RHEA-COMP:12418"/>
        <dbReference type="Rhea" id="RHEA-COMP:12419"/>
        <dbReference type="ChEBI" id="CHEBI:15378"/>
        <dbReference type="ChEBI" id="CHEBI:57856"/>
        <dbReference type="ChEBI" id="CHEBI:59789"/>
        <dbReference type="ChEBI" id="CHEBI:90615"/>
        <dbReference type="ChEBI" id="CHEBI:90616"/>
        <dbReference type="EC" id="2.1.1.72"/>
    </reaction>
</comment>
<keyword evidence="5" id="KW-0949">S-adenosyl-L-methionine</keyword>
<dbReference type="GO" id="GO:0043565">
    <property type="term" value="F:sequence-specific DNA binding"/>
    <property type="evidence" value="ECO:0007669"/>
    <property type="project" value="TreeGrafter"/>
</dbReference>
<feature type="binding site" evidence="7">
    <location>
        <position position="63"/>
    </location>
    <ligand>
        <name>S-adenosyl-L-methionine</name>
        <dbReference type="ChEBI" id="CHEBI:59789"/>
    </ligand>
</feature>
<dbReference type="Proteomes" id="UP000264883">
    <property type="component" value="Chromosome"/>
</dbReference>
<dbReference type="InterPro" id="IPR023095">
    <property type="entry name" value="Ade_MeTrfase_dom_2"/>
</dbReference>
<sequence length="299" mass="35558">MKSSIKPFLKWAGGKTQLLDEIVSDLPENIKDIKRYVEPFVGAGSVFFYFLENDYFEEYIINDINSKLINLYEVIRDNPEKLIEEIKKLKNIYLNLEMEEREKLFYEIRNKFNSLDCNKLQLATYFIFLNKTCFNGLYRENSKGEFNVPFGKYKNPSFFDEELLMNISKFLNMKNKNGEFRVKILNKNFYEVDEYINNNTFVYFDPPYRPVTKGGFTSYNKSSFNDESQILLRDFYKEMSDRGAKIMLSNSDPKNLDENDNFFDDLYSEFNIKRVYAKRNINSDASKRGKITELLITNY</sequence>
<dbReference type="GO" id="GO:0032259">
    <property type="term" value="P:methylation"/>
    <property type="evidence" value="ECO:0007669"/>
    <property type="project" value="UniProtKB-KW"/>
</dbReference>
<dbReference type="PANTHER" id="PTHR30481:SF3">
    <property type="entry name" value="DNA ADENINE METHYLASE"/>
    <property type="match status" value="1"/>
</dbReference>
<evidence type="ECO:0000313" key="8">
    <source>
        <dbReference type="EMBL" id="ASW43902.1"/>
    </source>
</evidence>
<dbReference type="GO" id="GO:0006298">
    <property type="term" value="P:mismatch repair"/>
    <property type="evidence" value="ECO:0007669"/>
    <property type="project" value="TreeGrafter"/>
</dbReference>
<keyword evidence="3" id="KW-0489">Methyltransferase</keyword>
<dbReference type="AlphaFoldDB" id="A0A343JEE4"/>
<dbReference type="RefSeq" id="WP_119866038.1">
    <property type="nucleotide sequence ID" value="NZ_CP016786.1"/>
</dbReference>
<dbReference type="NCBIfam" id="TIGR00571">
    <property type="entry name" value="dam"/>
    <property type="match status" value="1"/>
</dbReference>
<dbReference type="PIRSF" id="PIRSF000398">
    <property type="entry name" value="M_m6A_EcoRV"/>
    <property type="match status" value="1"/>
</dbReference>
<dbReference type="KEGG" id="cia:BEN51_10525"/>
<evidence type="ECO:0000256" key="1">
    <source>
        <dbReference type="ARBA" id="ARBA00006594"/>
    </source>
</evidence>
<dbReference type="Gene3D" id="1.10.1020.10">
    <property type="entry name" value="Adenine-specific Methyltransferase, Domain 2"/>
    <property type="match status" value="1"/>
</dbReference>
<evidence type="ECO:0000256" key="7">
    <source>
        <dbReference type="PIRSR" id="PIRSR000398-1"/>
    </source>
</evidence>
<protein>
    <recommendedName>
        <fullName evidence="2">site-specific DNA-methyltransferase (adenine-specific)</fullName>
        <ecNumber evidence="2">2.1.1.72</ecNumber>
    </recommendedName>
</protein>
<dbReference type="InterPro" id="IPR029063">
    <property type="entry name" value="SAM-dependent_MTases_sf"/>
</dbReference>
<organism evidence="8 9">
    <name type="scientific">Clostridium isatidis</name>
    <dbReference type="NCBI Taxonomy" id="182773"/>
    <lineage>
        <taxon>Bacteria</taxon>
        <taxon>Bacillati</taxon>
        <taxon>Bacillota</taxon>
        <taxon>Clostridia</taxon>
        <taxon>Eubacteriales</taxon>
        <taxon>Clostridiaceae</taxon>
        <taxon>Clostridium</taxon>
    </lineage>
</organism>
<evidence type="ECO:0000256" key="3">
    <source>
        <dbReference type="ARBA" id="ARBA00022603"/>
    </source>
</evidence>
<dbReference type="EC" id="2.1.1.72" evidence="2"/>
<evidence type="ECO:0000256" key="6">
    <source>
        <dbReference type="ARBA" id="ARBA00047942"/>
    </source>
</evidence>
<dbReference type="Pfam" id="PF02086">
    <property type="entry name" value="MethyltransfD12"/>
    <property type="match status" value="1"/>
</dbReference>
<dbReference type="SUPFAM" id="SSF53335">
    <property type="entry name" value="S-adenosyl-L-methionine-dependent methyltransferases"/>
    <property type="match status" value="1"/>
</dbReference>
<feature type="binding site" evidence="7">
    <location>
        <position position="11"/>
    </location>
    <ligand>
        <name>S-adenosyl-L-methionine</name>
        <dbReference type="ChEBI" id="CHEBI:59789"/>
    </ligand>
</feature>
<dbReference type="GO" id="GO:1904047">
    <property type="term" value="F:S-adenosyl-L-methionine binding"/>
    <property type="evidence" value="ECO:0007669"/>
    <property type="project" value="TreeGrafter"/>
</dbReference>
<comment type="similarity">
    <text evidence="1">Belongs to the N(4)/N(6)-methyltransferase family.</text>
</comment>
<dbReference type="GO" id="GO:0009007">
    <property type="term" value="F:site-specific DNA-methyltransferase (adenine-specific) activity"/>
    <property type="evidence" value="ECO:0007669"/>
    <property type="project" value="UniProtKB-EC"/>
</dbReference>
<evidence type="ECO:0000256" key="2">
    <source>
        <dbReference type="ARBA" id="ARBA00011900"/>
    </source>
</evidence>
<proteinExistence type="inferred from homology"/>
<evidence type="ECO:0000313" key="9">
    <source>
        <dbReference type="Proteomes" id="UP000264883"/>
    </source>
</evidence>
<evidence type="ECO:0000256" key="5">
    <source>
        <dbReference type="ARBA" id="ARBA00022691"/>
    </source>
</evidence>
<feature type="binding site" evidence="7">
    <location>
        <position position="205"/>
    </location>
    <ligand>
        <name>S-adenosyl-L-methionine</name>
        <dbReference type="ChEBI" id="CHEBI:59789"/>
    </ligand>
</feature>
<dbReference type="InterPro" id="IPR012263">
    <property type="entry name" value="M_m6A_EcoRV"/>
</dbReference>
<dbReference type="REBASE" id="151742">
    <property type="entry name" value="M1.Cis15098ORFDP"/>
</dbReference>